<dbReference type="InParanoid" id="A0A2P5CRD1"/>
<protein>
    <submittedName>
        <fullName evidence="1">Uncharacterized protein</fullName>
    </submittedName>
</protein>
<evidence type="ECO:0000313" key="2">
    <source>
        <dbReference type="Proteomes" id="UP000237000"/>
    </source>
</evidence>
<organism evidence="1 2">
    <name type="scientific">Trema orientale</name>
    <name type="common">Charcoal tree</name>
    <name type="synonym">Celtis orientalis</name>
    <dbReference type="NCBI Taxonomy" id="63057"/>
    <lineage>
        <taxon>Eukaryota</taxon>
        <taxon>Viridiplantae</taxon>
        <taxon>Streptophyta</taxon>
        <taxon>Embryophyta</taxon>
        <taxon>Tracheophyta</taxon>
        <taxon>Spermatophyta</taxon>
        <taxon>Magnoliopsida</taxon>
        <taxon>eudicotyledons</taxon>
        <taxon>Gunneridae</taxon>
        <taxon>Pentapetalae</taxon>
        <taxon>rosids</taxon>
        <taxon>fabids</taxon>
        <taxon>Rosales</taxon>
        <taxon>Cannabaceae</taxon>
        <taxon>Trema</taxon>
    </lineage>
</organism>
<dbReference type="OrthoDB" id="1193898at2759"/>
<dbReference type="EMBL" id="JXTC01000335">
    <property type="protein sequence ID" value="PON63609.1"/>
    <property type="molecule type" value="Genomic_DNA"/>
</dbReference>
<proteinExistence type="predicted"/>
<comment type="caution">
    <text evidence="1">The sequence shown here is derived from an EMBL/GenBank/DDBJ whole genome shotgun (WGS) entry which is preliminary data.</text>
</comment>
<dbReference type="Proteomes" id="UP000237000">
    <property type="component" value="Unassembled WGS sequence"/>
</dbReference>
<reference evidence="2" key="1">
    <citation type="submission" date="2016-06" db="EMBL/GenBank/DDBJ databases">
        <title>Parallel loss of symbiosis genes in relatives of nitrogen-fixing non-legume Parasponia.</title>
        <authorList>
            <person name="Van Velzen R."/>
            <person name="Holmer R."/>
            <person name="Bu F."/>
            <person name="Rutten L."/>
            <person name="Van Zeijl A."/>
            <person name="Liu W."/>
            <person name="Santuari L."/>
            <person name="Cao Q."/>
            <person name="Sharma T."/>
            <person name="Shen D."/>
            <person name="Roswanjaya Y."/>
            <person name="Wardhani T."/>
            <person name="Kalhor M.S."/>
            <person name="Jansen J."/>
            <person name="Van den Hoogen J."/>
            <person name="Gungor B."/>
            <person name="Hartog M."/>
            <person name="Hontelez J."/>
            <person name="Verver J."/>
            <person name="Yang W.-C."/>
            <person name="Schijlen E."/>
            <person name="Repin R."/>
            <person name="Schilthuizen M."/>
            <person name="Schranz E."/>
            <person name="Heidstra R."/>
            <person name="Miyata K."/>
            <person name="Fedorova E."/>
            <person name="Kohlen W."/>
            <person name="Bisseling T."/>
            <person name="Smit S."/>
            <person name="Geurts R."/>
        </authorList>
    </citation>
    <scope>NUCLEOTIDE SEQUENCE [LARGE SCALE GENOMIC DNA]</scope>
    <source>
        <strain evidence="2">cv. RG33-2</strain>
    </source>
</reference>
<sequence>MIPLPDQESEPKPETWVHPSTSLLEFGDIDIPIALRKDVQSCTQYPISHYVSYDHLSPPARAFVTNLLDVEIPHDVEEALKIPKWKQAVMEEMWALEKNGTRDCE</sequence>
<dbReference type="AlphaFoldDB" id="A0A2P5CRD1"/>
<gene>
    <name evidence="1" type="ORF">TorRG33x02_275880</name>
</gene>
<name>A0A2P5CRD1_TREOI</name>
<accession>A0A2P5CRD1</accession>
<evidence type="ECO:0000313" key="1">
    <source>
        <dbReference type="EMBL" id="PON63609.1"/>
    </source>
</evidence>
<keyword evidence="2" id="KW-1185">Reference proteome</keyword>